<accession>A0A1J1II04</accession>
<evidence type="ECO:0000313" key="2">
    <source>
        <dbReference type="Proteomes" id="UP000183832"/>
    </source>
</evidence>
<dbReference type="EMBL" id="CVRI01000049">
    <property type="protein sequence ID" value="CRK99164.1"/>
    <property type="molecule type" value="Genomic_DNA"/>
</dbReference>
<dbReference type="Proteomes" id="UP000183832">
    <property type="component" value="Unassembled WGS sequence"/>
</dbReference>
<dbReference type="AlphaFoldDB" id="A0A1J1II04"/>
<keyword evidence="2" id="KW-1185">Reference proteome</keyword>
<protein>
    <submittedName>
        <fullName evidence="1">CLUMA_CG012523, isoform A</fullName>
    </submittedName>
</protein>
<organism evidence="1 2">
    <name type="scientific">Clunio marinus</name>
    <dbReference type="NCBI Taxonomy" id="568069"/>
    <lineage>
        <taxon>Eukaryota</taxon>
        <taxon>Metazoa</taxon>
        <taxon>Ecdysozoa</taxon>
        <taxon>Arthropoda</taxon>
        <taxon>Hexapoda</taxon>
        <taxon>Insecta</taxon>
        <taxon>Pterygota</taxon>
        <taxon>Neoptera</taxon>
        <taxon>Endopterygota</taxon>
        <taxon>Diptera</taxon>
        <taxon>Nematocera</taxon>
        <taxon>Chironomoidea</taxon>
        <taxon>Chironomidae</taxon>
        <taxon>Clunio</taxon>
    </lineage>
</organism>
<evidence type="ECO:0000313" key="1">
    <source>
        <dbReference type="EMBL" id="CRK99164.1"/>
    </source>
</evidence>
<gene>
    <name evidence="1" type="ORF">CLUMA_CG012523</name>
</gene>
<sequence length="59" mass="6885">MANIKAIIKKGKKALLLVRSLLMSWHIRIILLTSYKLKNAWGEEKEKFLLFQDVDGKEN</sequence>
<reference evidence="1 2" key="1">
    <citation type="submission" date="2015-04" db="EMBL/GenBank/DDBJ databases">
        <authorList>
            <person name="Syromyatnikov M.Y."/>
            <person name="Popov V.N."/>
        </authorList>
    </citation>
    <scope>NUCLEOTIDE SEQUENCE [LARGE SCALE GENOMIC DNA]</scope>
</reference>
<name>A0A1J1II04_9DIPT</name>
<proteinExistence type="predicted"/>